<proteinExistence type="inferred from homology"/>
<dbReference type="InterPro" id="IPR045229">
    <property type="entry name" value="TPP_enz"/>
</dbReference>
<reference evidence="7 8" key="1">
    <citation type="journal article" date="2019" name="Int. J. Syst. Evol. Microbiol.">
        <title>The Global Catalogue of Microorganisms (GCM) 10K type strain sequencing project: providing services to taxonomists for standard genome sequencing and annotation.</title>
        <authorList>
            <consortium name="The Broad Institute Genomics Platform"/>
            <consortium name="The Broad Institute Genome Sequencing Center for Infectious Disease"/>
            <person name="Wu L."/>
            <person name="Ma J."/>
        </authorList>
    </citation>
    <scope>NUCLEOTIDE SEQUENCE [LARGE SCALE GENOMIC DNA]</scope>
    <source>
        <strain evidence="7 8">JCM 14942</strain>
    </source>
</reference>
<dbReference type="InterPro" id="IPR012000">
    <property type="entry name" value="Thiamin_PyroP_enz_cen_dom"/>
</dbReference>
<dbReference type="Pfam" id="PF02776">
    <property type="entry name" value="TPP_enzyme_N"/>
    <property type="match status" value="1"/>
</dbReference>
<dbReference type="Pfam" id="PF02775">
    <property type="entry name" value="TPP_enzyme_C"/>
    <property type="match status" value="1"/>
</dbReference>
<dbReference type="SUPFAM" id="SSF52518">
    <property type="entry name" value="Thiamin diphosphate-binding fold (THDP-binding)"/>
    <property type="match status" value="2"/>
</dbReference>
<evidence type="ECO:0000256" key="3">
    <source>
        <dbReference type="RuleBase" id="RU362132"/>
    </source>
</evidence>
<keyword evidence="2 3" id="KW-0786">Thiamine pyrophosphate</keyword>
<dbReference type="Pfam" id="PF00205">
    <property type="entry name" value="TPP_enzyme_M"/>
    <property type="match status" value="1"/>
</dbReference>
<evidence type="ECO:0000259" key="6">
    <source>
        <dbReference type="Pfam" id="PF02776"/>
    </source>
</evidence>
<dbReference type="EMBL" id="BAAAOR010000029">
    <property type="protein sequence ID" value="GAA1532776.1"/>
    <property type="molecule type" value="Genomic_DNA"/>
</dbReference>
<dbReference type="CDD" id="cd00568">
    <property type="entry name" value="TPP_enzymes"/>
    <property type="match status" value="1"/>
</dbReference>
<accession>A0ABN2B5B9</accession>
<comment type="caution">
    <text evidence="7">The sequence shown here is derived from an EMBL/GenBank/DDBJ whole genome shotgun (WGS) entry which is preliminary data.</text>
</comment>
<dbReference type="RefSeq" id="WP_181411069.1">
    <property type="nucleotide sequence ID" value="NZ_BAAAOR010000029.1"/>
</dbReference>
<feature type="domain" description="Thiamine pyrophosphate enzyme TPP-binding" evidence="5">
    <location>
        <begin position="381"/>
        <end position="527"/>
    </location>
</feature>
<sequence length="539" mass="56148">MRVCERIADVLAQDGVDTVFAVPGDANLFVVDVMSRVRAVRVVTAGHEAGAVTMADGYGRVRGEVGVASVTHGPGLTNTITALVEAVRNRSSLLLLVGDTSVTRPFHLQNIDQRELVKATGARFREIRSAATAADDTRRALHEAASGRGPVVLNYSADLVHEQVPADREVPPPPCLPGGAPRLDVLRQGADENALDEALGIMASARRPVILAGRGAVGSGARAELLALAEQLGAPLATTLMAKDWFRGEAADIGVCGTLATPQAGELIGQADCLVAFGASLNPLTTASGDLVRGTTLIHCDADAAAFARFTDAQVRVHGDVRTVARAMLSSLAGMEPTSTYRSRVAAVAQTVPDVRSGLDPVEATDFLDAALPAERTLVLDAGRYMGIPMRRFHVSDPGDFVFTCNFGSIGLGTGAAVGAALARPDRPTVLCVGDGGFVMGGLAEFNSAVRHGADLVVVLYNDAAYGAEYIQLERAGLPTALSEFAWPDMAALATSLGGQGIGVDGPDDLPRALEAINQRTGPVLVDLRLDPTQIPPIH</sequence>
<dbReference type="InterPro" id="IPR029035">
    <property type="entry name" value="DHS-like_NAD/FAD-binding_dom"/>
</dbReference>
<dbReference type="CDD" id="cd07035">
    <property type="entry name" value="TPP_PYR_POX_like"/>
    <property type="match status" value="1"/>
</dbReference>
<dbReference type="InterPro" id="IPR012001">
    <property type="entry name" value="Thiamin_PyroP_enz_TPP-bd_dom"/>
</dbReference>
<dbReference type="InterPro" id="IPR011766">
    <property type="entry name" value="TPP_enzyme_TPP-bd"/>
</dbReference>
<dbReference type="Proteomes" id="UP001500842">
    <property type="component" value="Unassembled WGS sequence"/>
</dbReference>
<feature type="domain" description="Thiamine pyrophosphate enzyme central" evidence="4">
    <location>
        <begin position="195"/>
        <end position="327"/>
    </location>
</feature>
<gene>
    <name evidence="7" type="ORF">GCM10009788_39820</name>
</gene>
<dbReference type="SUPFAM" id="SSF52467">
    <property type="entry name" value="DHS-like NAD/FAD-binding domain"/>
    <property type="match status" value="1"/>
</dbReference>
<evidence type="ECO:0000256" key="2">
    <source>
        <dbReference type="ARBA" id="ARBA00023052"/>
    </source>
</evidence>
<evidence type="ECO:0000313" key="8">
    <source>
        <dbReference type="Proteomes" id="UP001500842"/>
    </source>
</evidence>
<feature type="domain" description="Thiamine pyrophosphate enzyme N-terminal TPP-binding" evidence="6">
    <location>
        <begin position="1"/>
        <end position="104"/>
    </location>
</feature>
<evidence type="ECO:0000313" key="7">
    <source>
        <dbReference type="EMBL" id="GAA1532776.1"/>
    </source>
</evidence>
<protein>
    <submittedName>
        <fullName evidence="7">Thiamine pyrophosphate-binding protein</fullName>
    </submittedName>
</protein>
<organism evidence="7 8">
    <name type="scientific">Nocardioides humi</name>
    <dbReference type="NCBI Taxonomy" id="449461"/>
    <lineage>
        <taxon>Bacteria</taxon>
        <taxon>Bacillati</taxon>
        <taxon>Actinomycetota</taxon>
        <taxon>Actinomycetes</taxon>
        <taxon>Propionibacteriales</taxon>
        <taxon>Nocardioidaceae</taxon>
        <taxon>Nocardioides</taxon>
    </lineage>
</organism>
<dbReference type="PANTHER" id="PTHR18968">
    <property type="entry name" value="THIAMINE PYROPHOSPHATE ENZYMES"/>
    <property type="match status" value="1"/>
</dbReference>
<dbReference type="Gene3D" id="3.40.50.970">
    <property type="match status" value="2"/>
</dbReference>
<keyword evidence="8" id="KW-1185">Reference proteome</keyword>
<dbReference type="Gene3D" id="3.40.50.1220">
    <property type="entry name" value="TPP-binding domain"/>
    <property type="match status" value="1"/>
</dbReference>
<dbReference type="PANTHER" id="PTHR18968:SF167">
    <property type="entry name" value="ACETOLACTATE SYNTHASE LARGE SUBUNIT ILVB2-RELATED"/>
    <property type="match status" value="1"/>
</dbReference>
<evidence type="ECO:0000259" key="4">
    <source>
        <dbReference type="Pfam" id="PF00205"/>
    </source>
</evidence>
<evidence type="ECO:0000256" key="1">
    <source>
        <dbReference type="ARBA" id="ARBA00007812"/>
    </source>
</evidence>
<evidence type="ECO:0000259" key="5">
    <source>
        <dbReference type="Pfam" id="PF02775"/>
    </source>
</evidence>
<name>A0ABN2B5B9_9ACTN</name>
<comment type="similarity">
    <text evidence="1 3">Belongs to the TPP enzyme family.</text>
</comment>
<dbReference type="InterPro" id="IPR029061">
    <property type="entry name" value="THDP-binding"/>
</dbReference>